<dbReference type="GO" id="GO:0016301">
    <property type="term" value="F:kinase activity"/>
    <property type="evidence" value="ECO:0007669"/>
    <property type="project" value="UniProtKB-KW"/>
</dbReference>
<keyword evidence="1" id="KW-0472">Membrane</keyword>
<dbReference type="RefSeq" id="WP_232184556.1">
    <property type="nucleotide sequence ID" value="NZ_JAIOAP010000003.1"/>
</dbReference>
<reference evidence="3 4" key="1">
    <citation type="journal article" date="2023" name="Genome Announc.">
        <title>Pan-Genome Analyses of the Genus Cohnella and Proposal of the Novel Species Cohnella silvisoli sp. nov., Isolated from Forest Soil.</title>
        <authorList>
            <person name="Wang C."/>
            <person name="Mao L."/>
            <person name="Bao G."/>
            <person name="Zhu H."/>
        </authorList>
    </citation>
    <scope>NUCLEOTIDE SEQUENCE [LARGE SCALE GENOMIC DNA]</scope>
    <source>
        <strain evidence="3 4">NL03-T5-1</strain>
    </source>
</reference>
<dbReference type="Proteomes" id="UP001493487">
    <property type="component" value="Unassembled WGS sequence"/>
</dbReference>
<dbReference type="PANTHER" id="PTHR34220:SF7">
    <property type="entry name" value="SENSOR HISTIDINE KINASE YPDA"/>
    <property type="match status" value="1"/>
</dbReference>
<keyword evidence="4" id="KW-1185">Reference proteome</keyword>
<keyword evidence="1" id="KW-1133">Transmembrane helix</keyword>
<feature type="transmembrane region" description="Helical" evidence="1">
    <location>
        <begin position="6"/>
        <end position="29"/>
    </location>
</feature>
<dbReference type="SUPFAM" id="SSF55874">
    <property type="entry name" value="ATPase domain of HSP90 chaperone/DNA topoisomerase II/histidine kinase"/>
    <property type="match status" value="1"/>
</dbReference>
<dbReference type="InterPro" id="IPR003594">
    <property type="entry name" value="HATPase_dom"/>
</dbReference>
<dbReference type="PANTHER" id="PTHR34220">
    <property type="entry name" value="SENSOR HISTIDINE KINASE YPDA"/>
    <property type="match status" value="1"/>
</dbReference>
<sequence>MLRQRIFNNLLLFTLVPLMLILIIVCFTVSQRNIKSAKDEVGSRAAESAELINRLLDKYIDKSSFIITNPYLLRNIQINYKGEMEQNYYFSTNISSIIGEPFDGNSKRPIIIYTSNETLFEGKFLEHLATKGFPPAMAETLKAPSSRIVWEQALTEKNDRKYMTFYRNIVDYKSSVGLLEVNIPYREVERELDVRGTPSQGLVLALDASGHTIYFSNLTLKKDVAAQEITSKHYYLSEGELKNGHTIITAIPKSAIYRQTIRTGGILLICFLFYIAVILLASRTSSRKITENLERFMNRLKNNEEVLLHEDLIQIKGNNEVSVIKSKFKELLSRMNEIYREMVDIRLEKSRAELELLQSRINPHLLYNSLSVIKWNAIWSKDDKTVRMINALTNYYRKALNKGNDILTIASELEMIQEYVKINTYANSCEYRLIIFVEHGILEYSTLKHLLQPIVENSIVHAFNLTEANPQIRIKGYRQGEDLIFVVTDNGCGMTKETINKIKDPAYMAGYGGYGIKNLIRRIESYYGPSYGVEMESEVGAGTKVTVKIAAEIQEHRQERKGGPVPENL</sequence>
<accession>A0ABV1L431</accession>
<comment type="caution">
    <text evidence="3">The sequence shown here is derived from an EMBL/GenBank/DDBJ whole genome shotgun (WGS) entry which is preliminary data.</text>
</comment>
<keyword evidence="3" id="KW-0418">Kinase</keyword>
<dbReference type="InterPro" id="IPR050640">
    <property type="entry name" value="Bact_2-comp_sensor_kinase"/>
</dbReference>
<proteinExistence type="predicted"/>
<feature type="transmembrane region" description="Helical" evidence="1">
    <location>
        <begin position="263"/>
        <end position="282"/>
    </location>
</feature>
<dbReference type="Gene3D" id="3.30.565.10">
    <property type="entry name" value="Histidine kinase-like ATPase, C-terminal domain"/>
    <property type="match status" value="1"/>
</dbReference>
<gene>
    <name evidence="3" type="ORF">QJS35_29580</name>
</gene>
<keyword evidence="1" id="KW-0812">Transmembrane</keyword>
<dbReference type="SMART" id="SM00387">
    <property type="entry name" value="HATPase_c"/>
    <property type="match status" value="1"/>
</dbReference>
<evidence type="ECO:0000259" key="2">
    <source>
        <dbReference type="SMART" id="SM00387"/>
    </source>
</evidence>
<dbReference type="Pfam" id="PF02518">
    <property type="entry name" value="HATPase_c"/>
    <property type="match status" value="1"/>
</dbReference>
<evidence type="ECO:0000313" key="3">
    <source>
        <dbReference type="EMBL" id="MEQ4486532.1"/>
    </source>
</evidence>
<name>A0ABV1L431_9BACL</name>
<keyword evidence="3" id="KW-0808">Transferase</keyword>
<organism evidence="3 4">
    <name type="scientific">Cohnella silvisoli</name>
    <dbReference type="NCBI Taxonomy" id="2873699"/>
    <lineage>
        <taxon>Bacteria</taxon>
        <taxon>Bacillati</taxon>
        <taxon>Bacillota</taxon>
        <taxon>Bacilli</taxon>
        <taxon>Bacillales</taxon>
        <taxon>Paenibacillaceae</taxon>
        <taxon>Cohnella</taxon>
    </lineage>
</organism>
<dbReference type="InterPro" id="IPR010559">
    <property type="entry name" value="Sig_transdc_His_kin_internal"/>
</dbReference>
<protein>
    <submittedName>
        <fullName evidence="3">Histidine kinase</fullName>
    </submittedName>
</protein>
<evidence type="ECO:0000313" key="4">
    <source>
        <dbReference type="Proteomes" id="UP001493487"/>
    </source>
</evidence>
<dbReference type="Pfam" id="PF06580">
    <property type="entry name" value="His_kinase"/>
    <property type="match status" value="1"/>
</dbReference>
<dbReference type="InterPro" id="IPR036890">
    <property type="entry name" value="HATPase_C_sf"/>
</dbReference>
<feature type="domain" description="Histidine kinase/HSP90-like ATPase" evidence="2">
    <location>
        <begin position="446"/>
        <end position="553"/>
    </location>
</feature>
<dbReference type="EMBL" id="JASKHM010000022">
    <property type="protein sequence ID" value="MEQ4486532.1"/>
    <property type="molecule type" value="Genomic_DNA"/>
</dbReference>
<evidence type="ECO:0000256" key="1">
    <source>
        <dbReference type="SAM" id="Phobius"/>
    </source>
</evidence>